<gene>
    <name evidence="1" type="ORF">OPV22_030810</name>
</gene>
<dbReference type="EMBL" id="JAQQAF010000009">
    <property type="protein sequence ID" value="KAJ8457884.1"/>
    <property type="molecule type" value="Genomic_DNA"/>
</dbReference>
<dbReference type="AlphaFoldDB" id="A0AAV8PIC7"/>
<comment type="caution">
    <text evidence="1">The sequence shown here is derived from an EMBL/GenBank/DDBJ whole genome shotgun (WGS) entry which is preliminary data.</text>
</comment>
<sequence length="91" mass="9403">MSVIPSLDDDGKETKGCPLLPPCLLVQQVEACLLLPDRVVKEQPLTGIGISQYRASGVTSGTLVGGGLREGDDSSDMAVGVLMGFKAPSDT</sequence>
<evidence type="ECO:0000313" key="2">
    <source>
        <dbReference type="Proteomes" id="UP001222027"/>
    </source>
</evidence>
<reference evidence="1 2" key="1">
    <citation type="submission" date="2022-12" db="EMBL/GenBank/DDBJ databases">
        <title>Chromosome-scale assembly of the Ensete ventricosum genome.</title>
        <authorList>
            <person name="Dussert Y."/>
            <person name="Stocks J."/>
            <person name="Wendawek A."/>
            <person name="Woldeyes F."/>
            <person name="Nichols R.A."/>
            <person name="Borrell J.S."/>
        </authorList>
    </citation>
    <scope>NUCLEOTIDE SEQUENCE [LARGE SCALE GENOMIC DNA]</scope>
    <source>
        <strain evidence="2">cv. Maze</strain>
        <tissue evidence="1">Seeds</tissue>
    </source>
</reference>
<evidence type="ECO:0000313" key="1">
    <source>
        <dbReference type="EMBL" id="KAJ8457884.1"/>
    </source>
</evidence>
<keyword evidence="2" id="KW-1185">Reference proteome</keyword>
<name>A0AAV8PIC7_ENSVE</name>
<accession>A0AAV8PIC7</accession>
<dbReference type="Proteomes" id="UP001222027">
    <property type="component" value="Unassembled WGS sequence"/>
</dbReference>
<organism evidence="1 2">
    <name type="scientific">Ensete ventricosum</name>
    <name type="common">Abyssinian banana</name>
    <name type="synonym">Musa ensete</name>
    <dbReference type="NCBI Taxonomy" id="4639"/>
    <lineage>
        <taxon>Eukaryota</taxon>
        <taxon>Viridiplantae</taxon>
        <taxon>Streptophyta</taxon>
        <taxon>Embryophyta</taxon>
        <taxon>Tracheophyta</taxon>
        <taxon>Spermatophyta</taxon>
        <taxon>Magnoliopsida</taxon>
        <taxon>Liliopsida</taxon>
        <taxon>Zingiberales</taxon>
        <taxon>Musaceae</taxon>
        <taxon>Ensete</taxon>
    </lineage>
</organism>
<proteinExistence type="predicted"/>
<protein>
    <submittedName>
        <fullName evidence="1">Uncharacterized protein</fullName>
    </submittedName>
</protein>